<dbReference type="CDD" id="cd19091">
    <property type="entry name" value="AKR_PsAKR"/>
    <property type="match status" value="1"/>
</dbReference>
<comment type="caution">
    <text evidence="3">The sequence shown here is derived from an EMBL/GenBank/DDBJ whole genome shotgun (WGS) entry which is preliminary data.</text>
</comment>
<name>A0A437J8P4_9SPHN</name>
<gene>
    <name evidence="3" type="ORF">ENE74_06275</name>
</gene>
<evidence type="ECO:0000313" key="3">
    <source>
        <dbReference type="EMBL" id="RVT41867.1"/>
    </source>
</evidence>
<evidence type="ECO:0000256" key="1">
    <source>
        <dbReference type="ARBA" id="ARBA00023002"/>
    </source>
</evidence>
<organism evidence="3 4">
    <name type="scientific">Sphingobium algorifonticola</name>
    <dbReference type="NCBI Taxonomy" id="2008318"/>
    <lineage>
        <taxon>Bacteria</taxon>
        <taxon>Pseudomonadati</taxon>
        <taxon>Pseudomonadota</taxon>
        <taxon>Alphaproteobacteria</taxon>
        <taxon>Sphingomonadales</taxon>
        <taxon>Sphingomonadaceae</taxon>
        <taxon>Sphingobium</taxon>
    </lineage>
</organism>
<evidence type="ECO:0000313" key="4">
    <source>
        <dbReference type="Proteomes" id="UP000282977"/>
    </source>
</evidence>
<feature type="domain" description="NADP-dependent oxidoreductase" evidence="2">
    <location>
        <begin position="15"/>
        <end position="319"/>
    </location>
</feature>
<dbReference type="RefSeq" id="WP_127689949.1">
    <property type="nucleotide sequence ID" value="NZ_RZUL01000002.1"/>
</dbReference>
<keyword evidence="1" id="KW-0560">Oxidoreductase</keyword>
<keyword evidence="4" id="KW-1185">Reference proteome</keyword>
<dbReference type="EMBL" id="RZUL01000002">
    <property type="protein sequence ID" value="RVT41867.1"/>
    <property type="molecule type" value="Genomic_DNA"/>
</dbReference>
<dbReference type="InterPro" id="IPR050523">
    <property type="entry name" value="AKR_Detox_Biosynth"/>
</dbReference>
<dbReference type="Pfam" id="PF00248">
    <property type="entry name" value="Aldo_ket_red"/>
    <property type="match status" value="1"/>
</dbReference>
<dbReference type="InterPro" id="IPR036812">
    <property type="entry name" value="NAD(P)_OxRdtase_dom_sf"/>
</dbReference>
<dbReference type="Proteomes" id="UP000282977">
    <property type="component" value="Unassembled WGS sequence"/>
</dbReference>
<dbReference type="SUPFAM" id="SSF51430">
    <property type="entry name" value="NAD(P)-linked oxidoreductase"/>
    <property type="match status" value="1"/>
</dbReference>
<evidence type="ECO:0000259" key="2">
    <source>
        <dbReference type="Pfam" id="PF00248"/>
    </source>
</evidence>
<dbReference type="FunFam" id="3.20.20.100:FF:000004">
    <property type="entry name" value="Oxidoreductase, aldo/keto reductase"/>
    <property type="match status" value="1"/>
</dbReference>
<proteinExistence type="predicted"/>
<dbReference type="PANTHER" id="PTHR43364">
    <property type="entry name" value="NADH-SPECIFIC METHYLGLYOXAL REDUCTASE-RELATED"/>
    <property type="match status" value="1"/>
</dbReference>
<dbReference type="InterPro" id="IPR023210">
    <property type="entry name" value="NADP_OxRdtase_dom"/>
</dbReference>
<protein>
    <submittedName>
        <fullName evidence="3">Aldo/keto reductase</fullName>
    </submittedName>
</protein>
<dbReference type="Gene3D" id="3.20.20.100">
    <property type="entry name" value="NADP-dependent oxidoreductase domain"/>
    <property type="match status" value="1"/>
</dbReference>
<dbReference type="OrthoDB" id="7181835at2"/>
<accession>A0A437J8P4</accession>
<dbReference type="GO" id="GO:0005829">
    <property type="term" value="C:cytosol"/>
    <property type="evidence" value="ECO:0007669"/>
    <property type="project" value="UniProtKB-ARBA"/>
</dbReference>
<dbReference type="AlphaFoldDB" id="A0A437J8P4"/>
<sequence>MRYNRFGRTGLFVSELCLGTMTFGGAEGSMWGNIGRLQLDDAKGIVKAAVDAGINFIDTANVYGNGASEQILGEAITALGLNRQELVIATKAFGPMGEGPNSRGNSRYHIMDQVKASLKRLGTDHIDLYQIHGWDAATPMEETIRALDDLVRQGHVRYVGVSNWPAWAVAKALGISERLNAARFESVQAYYSIAGRDLERELVPMMQSEQVGLMVWSPLAGGLLSGKYSRDGAGDGRRDAFDFPPVNKDKAFDVIDAMRVIADARGVSVAQIALAWLLHRPVVTSVIVGAKRVEQLTDNIGATTLVLTAEEIATLDAVSALTAEYPGWMLETQGKYRADQLHPAPR</sequence>
<dbReference type="PANTHER" id="PTHR43364:SF4">
    <property type="entry name" value="NAD(P)-LINKED OXIDOREDUCTASE SUPERFAMILY PROTEIN"/>
    <property type="match status" value="1"/>
</dbReference>
<reference evidence="3 4" key="1">
    <citation type="submission" date="2019-01" db="EMBL/GenBank/DDBJ databases">
        <authorList>
            <person name="Chen W.-M."/>
        </authorList>
    </citation>
    <scope>NUCLEOTIDE SEQUENCE [LARGE SCALE GENOMIC DNA]</scope>
    <source>
        <strain evidence="3 4">TLA-22</strain>
    </source>
</reference>
<dbReference type="GO" id="GO:0016491">
    <property type="term" value="F:oxidoreductase activity"/>
    <property type="evidence" value="ECO:0007669"/>
    <property type="project" value="UniProtKB-KW"/>
</dbReference>